<protein>
    <submittedName>
        <fullName evidence="1">Putative secretion accessory protein EsaB/YukD</fullName>
    </submittedName>
</protein>
<dbReference type="AlphaFoldDB" id="A0A0A0DE81"/>
<dbReference type="Proteomes" id="UP000030019">
    <property type="component" value="Unassembled WGS sequence"/>
</dbReference>
<reference evidence="1 2" key="1">
    <citation type="submission" date="2014-06" db="EMBL/GenBank/DDBJ databases">
        <authorList>
            <person name="Teng J.L."/>
            <person name="Huang Y."/>
            <person name="Tse H."/>
            <person name="Lau S.K."/>
            <person name="Woo P.C."/>
        </authorList>
    </citation>
    <scope>NUCLEOTIDE SEQUENCE [LARGE SCALE GENOMIC DNA]</scope>
    <source>
        <strain evidence="1 2">HKU4</strain>
    </source>
</reference>
<dbReference type="SUPFAM" id="SSF54236">
    <property type="entry name" value="Ubiquitin-like"/>
    <property type="match status" value="1"/>
</dbReference>
<evidence type="ECO:0000313" key="2">
    <source>
        <dbReference type="Proteomes" id="UP000030019"/>
    </source>
</evidence>
<organism evidence="1 2">
    <name type="scientific">Streptococcus sinensis</name>
    <dbReference type="NCBI Taxonomy" id="176090"/>
    <lineage>
        <taxon>Bacteria</taxon>
        <taxon>Bacillati</taxon>
        <taxon>Bacillota</taxon>
        <taxon>Bacilli</taxon>
        <taxon>Lactobacillales</taxon>
        <taxon>Streptococcaceae</taxon>
        <taxon>Streptococcus</taxon>
    </lineage>
</organism>
<gene>
    <name evidence="1" type="ORF">SSIN_1848</name>
</gene>
<dbReference type="RefSeq" id="WP_037618144.1">
    <property type="nucleotide sequence ID" value="NZ_JABTYC020000005.1"/>
</dbReference>
<dbReference type="Pfam" id="PF08817">
    <property type="entry name" value="YukD"/>
    <property type="match status" value="1"/>
</dbReference>
<dbReference type="STRING" id="176090.SSIN_1848"/>
<dbReference type="PATRIC" id="fig|176090.4.peg.1794"/>
<dbReference type="InterPro" id="IPR029071">
    <property type="entry name" value="Ubiquitin-like_domsf"/>
</dbReference>
<evidence type="ECO:0000313" key="1">
    <source>
        <dbReference type="EMBL" id="KGM36379.1"/>
    </source>
</evidence>
<dbReference type="Gene3D" id="3.10.20.90">
    <property type="entry name" value="Phosphatidylinositol 3-kinase Catalytic Subunit, Chain A, domain 1"/>
    <property type="match status" value="1"/>
</dbReference>
<dbReference type="InterPro" id="IPR024962">
    <property type="entry name" value="YukD-like"/>
</dbReference>
<comment type="caution">
    <text evidence="1">The sequence shown here is derived from an EMBL/GenBank/DDBJ whole genome shotgun (WGS) entry which is preliminary data.</text>
</comment>
<sequence length="82" mass="9693">MEQHINITLRLQDRDVDIRIPQRIEVRRLIREIDSIFNPGTERKKYQLRIVNKGLLLDEGKYLSDYPMTTGDLVEIEEIPGD</sequence>
<accession>A0A0A0DE81</accession>
<keyword evidence="2" id="KW-1185">Reference proteome</keyword>
<dbReference type="EMBL" id="JPEN01000106">
    <property type="protein sequence ID" value="KGM36379.1"/>
    <property type="molecule type" value="Genomic_DNA"/>
</dbReference>
<name>A0A0A0DE81_9STRE</name>
<proteinExistence type="predicted"/>